<dbReference type="SMART" id="SM00255">
    <property type="entry name" value="TIR"/>
    <property type="match status" value="1"/>
</dbReference>
<dbReference type="Pfam" id="PF01582">
    <property type="entry name" value="TIR"/>
    <property type="match status" value="1"/>
</dbReference>
<accession>A0AAV2FWW7</accession>
<evidence type="ECO:0000259" key="2">
    <source>
        <dbReference type="PROSITE" id="PS50104"/>
    </source>
</evidence>
<dbReference type="AlphaFoldDB" id="A0AAV2FWW7"/>
<evidence type="ECO:0000313" key="3">
    <source>
        <dbReference type="EMBL" id="CAL1402148.1"/>
    </source>
</evidence>
<dbReference type="Gene3D" id="3.40.50.10140">
    <property type="entry name" value="Toll/interleukin-1 receptor homology (TIR) domain"/>
    <property type="match status" value="1"/>
</dbReference>
<dbReference type="PANTHER" id="PTHR32009:SF155">
    <property type="entry name" value="DISEASE RESISTANCE PROTEIN (TIR-NBS-LRR CLASS)"/>
    <property type="match status" value="1"/>
</dbReference>
<dbReference type="PROSITE" id="PS50104">
    <property type="entry name" value="TIR"/>
    <property type="match status" value="1"/>
</dbReference>
<sequence length="150" mass="17870">MFLSFMVGDTGDNFTSYLYAALRGRRILTYIDNVSLRRGEAMSESLLKEIQESRTTVVFLKNYTNSEWCLDELVEILRCQKWHKQVVYPVFFRVNLDDVGEQKERYTTAMMKHQKSLSALTKRRRQWQAGFFLYFFVLAERRARVRAMVI</sequence>
<dbReference type="InterPro" id="IPR000157">
    <property type="entry name" value="TIR_dom"/>
</dbReference>
<dbReference type="EMBL" id="OZ034820">
    <property type="protein sequence ID" value="CAL1402148.1"/>
    <property type="molecule type" value="Genomic_DNA"/>
</dbReference>
<evidence type="ECO:0000313" key="4">
    <source>
        <dbReference type="Proteomes" id="UP001497516"/>
    </source>
</evidence>
<dbReference type="SUPFAM" id="SSF52200">
    <property type="entry name" value="Toll/Interleukin receptor TIR domain"/>
    <property type="match status" value="1"/>
</dbReference>
<protein>
    <recommendedName>
        <fullName evidence="2">TIR domain-containing protein</fullName>
    </recommendedName>
</protein>
<name>A0AAV2FWW7_9ROSI</name>
<feature type="domain" description="TIR" evidence="2">
    <location>
        <begin position="1"/>
        <end position="129"/>
    </location>
</feature>
<organism evidence="3 4">
    <name type="scientific">Linum trigynum</name>
    <dbReference type="NCBI Taxonomy" id="586398"/>
    <lineage>
        <taxon>Eukaryota</taxon>
        <taxon>Viridiplantae</taxon>
        <taxon>Streptophyta</taxon>
        <taxon>Embryophyta</taxon>
        <taxon>Tracheophyta</taxon>
        <taxon>Spermatophyta</taxon>
        <taxon>Magnoliopsida</taxon>
        <taxon>eudicotyledons</taxon>
        <taxon>Gunneridae</taxon>
        <taxon>Pentapetalae</taxon>
        <taxon>rosids</taxon>
        <taxon>fabids</taxon>
        <taxon>Malpighiales</taxon>
        <taxon>Linaceae</taxon>
        <taxon>Linum</taxon>
    </lineage>
</organism>
<evidence type="ECO:0000256" key="1">
    <source>
        <dbReference type="ARBA" id="ARBA00023027"/>
    </source>
</evidence>
<dbReference type="GO" id="GO:0007165">
    <property type="term" value="P:signal transduction"/>
    <property type="evidence" value="ECO:0007669"/>
    <property type="project" value="InterPro"/>
</dbReference>
<keyword evidence="4" id="KW-1185">Reference proteome</keyword>
<keyword evidence="1" id="KW-0520">NAD</keyword>
<dbReference type="Proteomes" id="UP001497516">
    <property type="component" value="Chromosome 7"/>
</dbReference>
<dbReference type="PANTHER" id="PTHR32009">
    <property type="entry name" value="TMV RESISTANCE PROTEIN N-LIKE"/>
    <property type="match status" value="1"/>
</dbReference>
<dbReference type="InterPro" id="IPR035897">
    <property type="entry name" value="Toll_tir_struct_dom_sf"/>
</dbReference>
<gene>
    <name evidence="3" type="ORF">LTRI10_LOCUS42172</name>
</gene>
<reference evidence="3 4" key="1">
    <citation type="submission" date="2024-04" db="EMBL/GenBank/DDBJ databases">
        <authorList>
            <person name="Fracassetti M."/>
        </authorList>
    </citation>
    <scope>NUCLEOTIDE SEQUENCE [LARGE SCALE GENOMIC DNA]</scope>
</reference>
<proteinExistence type="predicted"/>